<evidence type="ECO:0000313" key="1">
    <source>
        <dbReference type="EMBL" id="ADC64709.1"/>
    </source>
</evidence>
<dbReference type="Proteomes" id="UP000002613">
    <property type="component" value="Chromosome"/>
</dbReference>
<proteinExistence type="predicted"/>
<protein>
    <submittedName>
        <fullName evidence="1">Uncharacterized protein</fullName>
    </submittedName>
</protein>
<name>D3S376_FERPA</name>
<dbReference type="AlphaFoldDB" id="D3S376"/>
<dbReference type="GeneID" id="8778036"/>
<keyword evidence="2" id="KW-1185">Reference proteome</keyword>
<reference evidence="1 2" key="2">
    <citation type="journal article" date="2011" name="Stand. Genomic Sci.">
        <title>Complete genome sequence of Ferroglobus placidus AEDII12DO.</title>
        <authorList>
            <person name="Anderson I."/>
            <person name="Risso C."/>
            <person name="Holmes D."/>
            <person name="Lucas S."/>
            <person name="Copeland A."/>
            <person name="Lapidus A."/>
            <person name="Cheng J.F."/>
            <person name="Bruce D."/>
            <person name="Goodwin L."/>
            <person name="Pitluck S."/>
            <person name="Saunders E."/>
            <person name="Brettin T."/>
            <person name="Detter J.C."/>
            <person name="Han C."/>
            <person name="Tapia R."/>
            <person name="Larimer F."/>
            <person name="Land M."/>
            <person name="Hauser L."/>
            <person name="Woyke T."/>
            <person name="Lovley D."/>
            <person name="Kyrpides N."/>
            <person name="Ivanova N."/>
        </authorList>
    </citation>
    <scope>NUCLEOTIDE SEQUENCE [LARGE SCALE GENOMIC DNA]</scope>
    <source>
        <strain evidence="2">DSM 10642 / AEDII12DO</strain>
    </source>
</reference>
<dbReference type="KEGG" id="fpl:Ferp_0535"/>
<dbReference type="PaxDb" id="589924-Ferp_0535"/>
<organism evidence="1 2">
    <name type="scientific">Ferroglobus placidus (strain DSM 10642 / AEDII12DO)</name>
    <dbReference type="NCBI Taxonomy" id="589924"/>
    <lineage>
        <taxon>Archaea</taxon>
        <taxon>Methanobacteriati</taxon>
        <taxon>Methanobacteriota</taxon>
        <taxon>Archaeoglobi</taxon>
        <taxon>Archaeoglobales</taxon>
        <taxon>Archaeoglobaceae</taxon>
        <taxon>Ferroglobus</taxon>
    </lineage>
</organism>
<sequence length="214" mass="24036">MFSANSPVFSANPSQRDYVKICKPAFFSNSIPENNLLFSLLLDGSSDSSNHSTERAEEYGERFWRLAGERHTLICYDIGDRLILERVEECHHDDSILDELYAAASILSEAGLKRKQEFFERIGGEKVREFIAKHSDYFIEIFESEDDEVMGVATTIINSPAPVLCQLLHVLTDAEDGEKCEAAARVVSALGGERLVAVLGSDFTLRRRLLPYLI</sequence>
<dbReference type="STRING" id="589924.Ferp_0535"/>
<evidence type="ECO:0000313" key="2">
    <source>
        <dbReference type="Proteomes" id="UP000002613"/>
    </source>
</evidence>
<dbReference type="RefSeq" id="WP_012965055.1">
    <property type="nucleotide sequence ID" value="NC_013849.1"/>
</dbReference>
<reference evidence="2" key="1">
    <citation type="submission" date="2010-02" db="EMBL/GenBank/DDBJ databases">
        <title>Complete sequence of Ferroglobus placidus DSM 10642.</title>
        <authorList>
            <consortium name="US DOE Joint Genome Institute"/>
            <person name="Lucas S."/>
            <person name="Copeland A."/>
            <person name="Lapidus A."/>
            <person name="Cheng J.-F."/>
            <person name="Bruce D."/>
            <person name="Goodwin L."/>
            <person name="Pitluck S."/>
            <person name="Saunders E."/>
            <person name="Brettin T."/>
            <person name="Detter J.C."/>
            <person name="Han C."/>
            <person name="Tapia R."/>
            <person name="Larimer F."/>
            <person name="Land M."/>
            <person name="Hauser L."/>
            <person name="Kyrpides N."/>
            <person name="Ivanova N."/>
            <person name="Holmes D."/>
            <person name="Lovley D."/>
            <person name="Kyrpides N."/>
            <person name="Anderson I.J."/>
            <person name="Woyke T."/>
        </authorList>
    </citation>
    <scope>NUCLEOTIDE SEQUENCE [LARGE SCALE GENOMIC DNA]</scope>
    <source>
        <strain evidence="2">DSM 10642 / AEDII12DO</strain>
    </source>
</reference>
<accession>D3S376</accession>
<dbReference type="HOGENOM" id="CLU_1286314_0_0_2"/>
<gene>
    <name evidence="1" type="ordered locus">Ferp_0535</name>
</gene>
<dbReference type="EMBL" id="CP001899">
    <property type="protein sequence ID" value="ADC64709.1"/>
    <property type="molecule type" value="Genomic_DNA"/>
</dbReference>